<evidence type="ECO:0000256" key="10">
    <source>
        <dbReference type="ARBA" id="ARBA00023237"/>
    </source>
</evidence>
<dbReference type="AlphaFoldDB" id="A0A1G9IJI2"/>
<dbReference type="NCBIfam" id="TIGR04056">
    <property type="entry name" value="OMP_RagA_SusC"/>
    <property type="match status" value="1"/>
</dbReference>
<keyword evidence="2 11" id="KW-0813">Transport</keyword>
<dbReference type="STRING" id="563176.SAMN04488090_0503"/>
<evidence type="ECO:0000256" key="8">
    <source>
        <dbReference type="ARBA" id="ARBA00023077"/>
    </source>
</evidence>
<reference evidence="15 16" key="1">
    <citation type="submission" date="2016-10" db="EMBL/GenBank/DDBJ databases">
        <authorList>
            <person name="de Groot N.N."/>
        </authorList>
    </citation>
    <scope>NUCLEOTIDE SEQUENCE [LARGE SCALE GENOMIC DNA]</scope>
    <source>
        <strain evidence="15 16">DSM 21668</strain>
    </source>
</reference>
<evidence type="ECO:0000256" key="6">
    <source>
        <dbReference type="ARBA" id="ARBA00023004"/>
    </source>
</evidence>
<keyword evidence="6" id="KW-0408">Iron</keyword>
<dbReference type="InterPro" id="IPR023997">
    <property type="entry name" value="TonB-dep_OMP_SusC/RagA_CS"/>
</dbReference>
<keyword evidence="3 11" id="KW-1134">Transmembrane beta strand</keyword>
<name>A0A1G9IJI2_9BACT</name>
<dbReference type="InterPro" id="IPR036942">
    <property type="entry name" value="Beta-barrel_TonB_sf"/>
</dbReference>
<keyword evidence="9 11" id="KW-0472">Membrane</keyword>
<comment type="similarity">
    <text evidence="11">Belongs to the TonB-dependent receptor family.</text>
</comment>
<evidence type="ECO:0000256" key="2">
    <source>
        <dbReference type="ARBA" id="ARBA00022448"/>
    </source>
</evidence>
<dbReference type="Pfam" id="PF07715">
    <property type="entry name" value="Plug"/>
    <property type="match status" value="1"/>
</dbReference>
<evidence type="ECO:0000259" key="14">
    <source>
        <dbReference type="Pfam" id="PF07715"/>
    </source>
</evidence>
<evidence type="ECO:0000256" key="3">
    <source>
        <dbReference type="ARBA" id="ARBA00022452"/>
    </source>
</evidence>
<dbReference type="InterPro" id="IPR011662">
    <property type="entry name" value="Secretin/TonB_short_N"/>
</dbReference>
<keyword evidence="16" id="KW-1185">Reference proteome</keyword>
<organism evidence="15 16">
    <name type="scientific">Siphonobacter aquaeclarae</name>
    <dbReference type="NCBI Taxonomy" id="563176"/>
    <lineage>
        <taxon>Bacteria</taxon>
        <taxon>Pseudomonadati</taxon>
        <taxon>Bacteroidota</taxon>
        <taxon>Cytophagia</taxon>
        <taxon>Cytophagales</taxon>
        <taxon>Cytophagaceae</taxon>
        <taxon>Siphonobacter</taxon>
    </lineage>
</organism>
<feature type="signal peptide" evidence="12">
    <location>
        <begin position="1"/>
        <end position="20"/>
    </location>
</feature>
<dbReference type="InterPro" id="IPR008969">
    <property type="entry name" value="CarboxyPept-like_regulatory"/>
</dbReference>
<dbReference type="RefSeq" id="WP_176785420.1">
    <property type="nucleotide sequence ID" value="NZ_FNGS01000001.1"/>
</dbReference>
<dbReference type="InterPro" id="IPR039426">
    <property type="entry name" value="TonB-dep_rcpt-like"/>
</dbReference>
<comment type="subcellular location">
    <subcellularLocation>
        <location evidence="1 11">Cell outer membrane</location>
        <topology evidence="1 11">Multi-pass membrane protein</topology>
    </subcellularLocation>
</comment>
<feature type="domain" description="TonB-dependent receptor plug" evidence="14">
    <location>
        <begin position="227"/>
        <end position="325"/>
    </location>
</feature>
<evidence type="ECO:0000313" key="15">
    <source>
        <dbReference type="EMBL" id="SDL25226.1"/>
    </source>
</evidence>
<dbReference type="Pfam" id="PF07660">
    <property type="entry name" value="STN"/>
    <property type="match status" value="1"/>
</dbReference>
<keyword evidence="10 11" id="KW-0998">Cell outer membrane</keyword>
<dbReference type="PANTHER" id="PTHR32552:SF81">
    <property type="entry name" value="TONB-DEPENDENT OUTER MEMBRANE RECEPTOR"/>
    <property type="match status" value="1"/>
</dbReference>
<evidence type="ECO:0000256" key="11">
    <source>
        <dbReference type="PROSITE-ProRule" id="PRU01360"/>
    </source>
</evidence>
<dbReference type="PANTHER" id="PTHR32552">
    <property type="entry name" value="FERRICHROME IRON RECEPTOR-RELATED"/>
    <property type="match status" value="1"/>
</dbReference>
<evidence type="ECO:0000256" key="9">
    <source>
        <dbReference type="ARBA" id="ARBA00023136"/>
    </source>
</evidence>
<evidence type="ECO:0000256" key="4">
    <source>
        <dbReference type="ARBA" id="ARBA00022496"/>
    </source>
</evidence>
<gene>
    <name evidence="15" type="ORF">SAMN04488090_0503</name>
</gene>
<proteinExistence type="inferred from homology"/>
<dbReference type="Gene3D" id="2.170.130.10">
    <property type="entry name" value="TonB-dependent receptor, plug domain"/>
    <property type="match status" value="1"/>
</dbReference>
<evidence type="ECO:0000256" key="12">
    <source>
        <dbReference type="SAM" id="SignalP"/>
    </source>
</evidence>
<accession>A0A1G9IJI2</accession>
<evidence type="ECO:0000313" key="16">
    <source>
        <dbReference type="Proteomes" id="UP000198901"/>
    </source>
</evidence>
<dbReference type="SUPFAM" id="SSF56935">
    <property type="entry name" value="Porins"/>
    <property type="match status" value="1"/>
</dbReference>
<keyword evidence="7" id="KW-0406">Ion transport</keyword>
<keyword evidence="8" id="KW-0798">TonB box</keyword>
<evidence type="ECO:0000256" key="5">
    <source>
        <dbReference type="ARBA" id="ARBA00022692"/>
    </source>
</evidence>
<dbReference type="NCBIfam" id="TIGR04057">
    <property type="entry name" value="SusC_RagA_signa"/>
    <property type="match status" value="1"/>
</dbReference>
<dbReference type="Gene3D" id="2.40.170.20">
    <property type="entry name" value="TonB-dependent receptor, beta-barrel domain"/>
    <property type="match status" value="1"/>
</dbReference>
<dbReference type="EMBL" id="FNGS01000001">
    <property type="protein sequence ID" value="SDL25226.1"/>
    <property type="molecule type" value="Genomic_DNA"/>
</dbReference>
<dbReference type="Pfam" id="PF13715">
    <property type="entry name" value="CarbopepD_reg_2"/>
    <property type="match status" value="1"/>
</dbReference>
<evidence type="ECO:0000259" key="13">
    <source>
        <dbReference type="Pfam" id="PF07660"/>
    </source>
</evidence>
<evidence type="ECO:0000256" key="1">
    <source>
        <dbReference type="ARBA" id="ARBA00004571"/>
    </source>
</evidence>
<dbReference type="InterPro" id="IPR037066">
    <property type="entry name" value="Plug_dom_sf"/>
</dbReference>
<dbReference type="InterPro" id="IPR023996">
    <property type="entry name" value="TonB-dep_OMP_SusC/RagA"/>
</dbReference>
<protein>
    <submittedName>
        <fullName evidence="15">TonB-linked outer membrane protein, SusC/RagA family</fullName>
    </submittedName>
</protein>
<dbReference type="GO" id="GO:0009279">
    <property type="term" value="C:cell outer membrane"/>
    <property type="evidence" value="ECO:0007669"/>
    <property type="project" value="UniProtKB-SubCell"/>
</dbReference>
<dbReference type="InterPro" id="IPR012910">
    <property type="entry name" value="Plug_dom"/>
</dbReference>
<dbReference type="SUPFAM" id="SSF49464">
    <property type="entry name" value="Carboxypeptidase regulatory domain-like"/>
    <property type="match status" value="1"/>
</dbReference>
<keyword evidence="5 11" id="KW-0812">Transmembrane</keyword>
<evidence type="ECO:0000256" key="7">
    <source>
        <dbReference type="ARBA" id="ARBA00023065"/>
    </source>
</evidence>
<feature type="chain" id="PRO_5011466967" evidence="12">
    <location>
        <begin position="21"/>
        <end position="1124"/>
    </location>
</feature>
<keyword evidence="4" id="KW-0410">Iron transport</keyword>
<sequence>MRISLAQLFLLILTVSLSHAHDGKAQEILSRRITLRAEKSDLRTVLGQIEQQALVRFAYSPRAIQADRRVSLQVSSTPLAEVLNNLLRPMSISYEVVSGRILLKTEETTAPAKKESLFQAVSWQEFPESVLDIPVSGTVRDTKTGQPLPGVSVLVKGTTRGTTTDAAGHYRVTVSTSSDALIFSFVGFSPKEEIVGTRTEINVSLDDDQKLLNEVVVTALGVKREERSLGYAVQKVNGDMLKTVKGTSVATSLTGRVSGLWVKNSTEFNEDPTLSLRGETPLLVIDGVPYGNMKINNVPQDDIESIDVLKGPTAAALYGSRGGSGAIIVTTKRGASSKGLSISVNSNNMFNAGFLMLPEVQHSYSAGLGGTYDPTDYVWGAKLDIGTKVPQWNPETKQMETMELTSRGKNNFQNFLVPGLISNNNINITQTGENGSLRASLNHIYNKGQYPNLQSNAINFSLGGEMKVSERFSLNSQIGYNRKTAPQVTGSGYTNQGYMYQILLWTGPEYDLSKYRDYWIVPNQTQNWHYKAWYDNPYLIAYEKLNGIEQNKMNASLSATYQLFPGAKIVVRPGFDWYQNDETRRNPPNILSTRGWNAAGMYSIDKLTGYSFNGDALFMYNKSIGKLGIDALAGGTIYKYQDRDLYAATRSGIVIPGFYSLANSVERPDVSAWTRRKQVNSLYGKVTLSYDNALFLDVTGRNDWSSTMPKISRSYFYPSVGGSVVMSEFLKNAMPAWLDFWKLRGSWTLSKKDLDVYATNQAYTTTTADWDNYNSALYPTTIRGGNVKPETFRTWEVGTSAYFLGKRLRFDAAYFNKYNYNIQASANISSMSGFGTTLINLGQTLVRRGVELTLDATVIKRANLQWDATANWSFNHQYFKALDPVYSADNLWTKEGKRYDTYTGKIWVTDPSGKVVHRSNGMPLASDYNYLLGLTDPNFVWGLSNNIRWNNFRFGIAFDGRVGGILYNNTAYKMWDTGSHPDSDNQWRYDEVVNKQTSYVGQGVKVVSGEVKYDAYGQITSDTRVFAANDTKVSYQSYARSYGDGKRGVTNATFLKLREISIGYTLPGSVAKHVGARSAMVSFTGQNVWMWTKAFRYADPDKASDTELTSPSVRYLGMNIQLTF</sequence>
<dbReference type="GO" id="GO:0006826">
    <property type="term" value="P:iron ion transport"/>
    <property type="evidence" value="ECO:0007669"/>
    <property type="project" value="UniProtKB-KW"/>
</dbReference>
<dbReference type="Proteomes" id="UP000198901">
    <property type="component" value="Unassembled WGS sequence"/>
</dbReference>
<dbReference type="PROSITE" id="PS52016">
    <property type="entry name" value="TONB_DEPENDENT_REC_3"/>
    <property type="match status" value="1"/>
</dbReference>
<keyword evidence="12" id="KW-0732">Signal</keyword>
<feature type="domain" description="Secretin/TonB short N-terminal" evidence="13">
    <location>
        <begin position="56"/>
        <end position="103"/>
    </location>
</feature>
<dbReference type="Gene3D" id="2.60.40.1120">
    <property type="entry name" value="Carboxypeptidase-like, regulatory domain"/>
    <property type="match status" value="1"/>
</dbReference>